<dbReference type="GO" id="GO:0009007">
    <property type="term" value="F:site-specific DNA-methyltransferase (adenine-specific) activity"/>
    <property type="evidence" value="ECO:0007669"/>
    <property type="project" value="UniProtKB-UniRule"/>
</dbReference>
<dbReference type="GO" id="GO:1904047">
    <property type="term" value="F:S-adenosyl-L-methionine binding"/>
    <property type="evidence" value="ECO:0007669"/>
    <property type="project" value="TreeGrafter"/>
</dbReference>
<dbReference type="Gene3D" id="3.40.50.150">
    <property type="entry name" value="Vaccinia Virus protein VP39"/>
    <property type="match status" value="1"/>
</dbReference>
<comment type="similarity">
    <text evidence="1 8">Belongs to the N(4)/N(6)-methyltransferase family.</text>
</comment>
<evidence type="ECO:0000313" key="11">
    <source>
        <dbReference type="Proteomes" id="UP000077384"/>
    </source>
</evidence>
<evidence type="ECO:0000256" key="8">
    <source>
        <dbReference type="RuleBase" id="RU361257"/>
    </source>
</evidence>
<evidence type="ECO:0000256" key="1">
    <source>
        <dbReference type="ARBA" id="ARBA00006594"/>
    </source>
</evidence>
<dbReference type="EMBL" id="LROR01000032">
    <property type="protein sequence ID" value="OBR96628.1"/>
    <property type="molecule type" value="Genomic_DNA"/>
</dbReference>
<dbReference type="GO" id="GO:0032259">
    <property type="term" value="P:methylation"/>
    <property type="evidence" value="ECO:0007669"/>
    <property type="project" value="UniProtKB-KW"/>
</dbReference>
<proteinExistence type="inferred from homology"/>
<dbReference type="InterPro" id="IPR002052">
    <property type="entry name" value="DNA_methylase_N6_adenine_CS"/>
</dbReference>
<dbReference type="EC" id="2.1.1.72" evidence="2 8"/>
<evidence type="ECO:0000313" key="10">
    <source>
        <dbReference type="EMBL" id="OBR96628.1"/>
    </source>
</evidence>
<accession>A0A162LJ00</accession>
<dbReference type="Proteomes" id="UP000077384">
    <property type="component" value="Unassembled WGS sequence"/>
</dbReference>
<keyword evidence="4 8" id="KW-0808">Transferase</keyword>
<dbReference type="SUPFAM" id="SSF53335">
    <property type="entry name" value="S-adenosyl-L-methionine-dependent methyltransferases"/>
    <property type="match status" value="1"/>
</dbReference>
<keyword evidence="3 8" id="KW-0489">Methyltransferase</keyword>
<dbReference type="GO" id="GO:0006298">
    <property type="term" value="P:mismatch repair"/>
    <property type="evidence" value="ECO:0007669"/>
    <property type="project" value="TreeGrafter"/>
</dbReference>
<evidence type="ECO:0000256" key="3">
    <source>
        <dbReference type="ARBA" id="ARBA00022603"/>
    </source>
</evidence>
<sequence>MNSFIGWIGGKKLLRKEIVKRFPEKFNRYIEVFGGAAWVLFSKDKLANMEVYNDVNSDLVNLFRCVKYHCGELQKELSFMLNSRELFYDFINQYNTRGMTDIQRAARFFMLIKTSYGSNLESYGCVKKDINIMTKYLTDIQERLSGVVIENKDFQNLLKVYDKEEALIYLDPPYYGTERYYQAKFSEEDHMRLCDCLKNVKGKFILSYNNCEFVRDLYKSFNIDEVARNHNLTGRYKNKDHKYNELIIRNY</sequence>
<gene>
    <name evidence="9" type="primary">dpnM</name>
    <name evidence="10" type="ORF">CLCOS_07900</name>
    <name evidence="9" type="ORF">WX73_03636</name>
</gene>
<dbReference type="PANTHER" id="PTHR30481:SF4">
    <property type="entry name" value="SITE-SPECIFIC DNA-METHYLTRANSFERASE (ADENINE-SPECIFIC)"/>
    <property type="match status" value="1"/>
</dbReference>
<feature type="binding site" evidence="7">
    <location>
        <position position="7"/>
    </location>
    <ligand>
        <name>S-adenosyl-L-methionine</name>
        <dbReference type="ChEBI" id="CHEBI:59789"/>
    </ligand>
</feature>
<feature type="binding site" evidence="7">
    <location>
        <position position="11"/>
    </location>
    <ligand>
        <name>S-adenosyl-L-methionine</name>
        <dbReference type="ChEBI" id="CHEBI:59789"/>
    </ligand>
</feature>
<dbReference type="GO" id="GO:0009307">
    <property type="term" value="P:DNA restriction-modification system"/>
    <property type="evidence" value="ECO:0007669"/>
    <property type="project" value="InterPro"/>
</dbReference>
<evidence type="ECO:0000313" key="12">
    <source>
        <dbReference type="Proteomes" id="UP000093694"/>
    </source>
</evidence>
<dbReference type="Pfam" id="PF02086">
    <property type="entry name" value="MethyltransfD12"/>
    <property type="match status" value="1"/>
</dbReference>
<name>A0A162LJ00_9CLOT</name>
<dbReference type="InterPro" id="IPR012327">
    <property type="entry name" value="MeTrfase_D12"/>
</dbReference>
<dbReference type="PATRIC" id="fig|1705578.3.peg.3629"/>
<reference evidence="9 11" key="1">
    <citation type="journal article" date="2015" name="Biotechnol. Bioeng.">
        <title>Genome sequence and phenotypic characterization of Caulobacter segnis.</title>
        <authorList>
            <person name="Patel S."/>
            <person name="Fletcher B."/>
            <person name="Scott D.C."/>
            <person name="Ely B."/>
        </authorList>
    </citation>
    <scope>NUCLEOTIDE SEQUENCE [LARGE SCALE GENOMIC DNA]</scope>
    <source>
        <strain evidence="9 11">PS02</strain>
    </source>
</reference>
<dbReference type="EMBL" id="LITQ01000008">
    <property type="protein sequence ID" value="OAA94066.1"/>
    <property type="molecule type" value="Genomic_DNA"/>
</dbReference>
<dbReference type="InterPro" id="IPR012263">
    <property type="entry name" value="M_m6A_EcoRV"/>
</dbReference>
<protein>
    <recommendedName>
        <fullName evidence="2 8">Site-specific DNA-methyltransferase (adenine-specific)</fullName>
        <ecNumber evidence="2 8">2.1.1.72</ecNumber>
    </recommendedName>
</protein>
<dbReference type="GO" id="GO:0043565">
    <property type="term" value="F:sequence-specific DNA binding"/>
    <property type="evidence" value="ECO:0007669"/>
    <property type="project" value="TreeGrafter"/>
</dbReference>
<feature type="binding site" evidence="7">
    <location>
        <position position="171"/>
    </location>
    <ligand>
        <name>S-adenosyl-L-methionine</name>
        <dbReference type="ChEBI" id="CHEBI:59789"/>
    </ligand>
</feature>
<reference evidence="10 12" key="2">
    <citation type="journal article" date="2016" name="Front. Microbiol.">
        <title>Industrial Acetogenic Biocatalysts: A Comparative Metabolic and Genomic Analysis.</title>
        <authorList>
            <person name="Bengelsdorf F."/>
            <person name="Poehlein A."/>
            <person name="Sonja S."/>
            <person name="Erz C."/>
            <person name="Hummel T."/>
            <person name="Hoffmeister S."/>
            <person name="Daniel R."/>
            <person name="Durre P."/>
        </authorList>
    </citation>
    <scope>NUCLEOTIDE SEQUENCE [LARGE SCALE GENOMIC DNA]</scope>
    <source>
        <strain evidence="10 12">PTA-10522</strain>
    </source>
</reference>
<evidence type="ECO:0000256" key="2">
    <source>
        <dbReference type="ARBA" id="ARBA00011900"/>
    </source>
</evidence>
<dbReference type="Gene3D" id="1.10.1020.10">
    <property type="entry name" value="Adenine-specific Methyltransferase, Domain 2"/>
    <property type="match status" value="1"/>
</dbReference>
<dbReference type="PANTHER" id="PTHR30481">
    <property type="entry name" value="DNA ADENINE METHYLASE"/>
    <property type="match status" value="1"/>
</dbReference>
<dbReference type="RefSeq" id="WP_063600458.1">
    <property type="nucleotide sequence ID" value="NZ_LITQ01000008.1"/>
</dbReference>
<evidence type="ECO:0000313" key="9">
    <source>
        <dbReference type="EMBL" id="OAA94066.1"/>
    </source>
</evidence>
<dbReference type="PROSITE" id="PS00092">
    <property type="entry name" value="N6_MTASE"/>
    <property type="match status" value="1"/>
</dbReference>
<dbReference type="InterPro" id="IPR023095">
    <property type="entry name" value="Ade_MeTrfase_dom_2"/>
</dbReference>
<dbReference type="PRINTS" id="PR00505">
    <property type="entry name" value="D12N6MTFRASE"/>
</dbReference>
<evidence type="ECO:0000256" key="4">
    <source>
        <dbReference type="ARBA" id="ARBA00022679"/>
    </source>
</evidence>
<dbReference type="AlphaFoldDB" id="A0A162LJ00"/>
<keyword evidence="5 8" id="KW-0949">S-adenosyl-L-methionine</keyword>
<comment type="catalytic activity">
    <reaction evidence="6 8">
        <text>a 2'-deoxyadenosine in DNA + S-adenosyl-L-methionine = an N(6)-methyl-2'-deoxyadenosine in DNA + S-adenosyl-L-homocysteine + H(+)</text>
        <dbReference type="Rhea" id="RHEA:15197"/>
        <dbReference type="Rhea" id="RHEA-COMP:12418"/>
        <dbReference type="Rhea" id="RHEA-COMP:12419"/>
        <dbReference type="ChEBI" id="CHEBI:15378"/>
        <dbReference type="ChEBI" id="CHEBI:57856"/>
        <dbReference type="ChEBI" id="CHEBI:59789"/>
        <dbReference type="ChEBI" id="CHEBI:90615"/>
        <dbReference type="ChEBI" id="CHEBI:90616"/>
        <dbReference type="EC" id="2.1.1.72"/>
    </reaction>
</comment>
<evidence type="ECO:0000256" key="7">
    <source>
        <dbReference type="PIRSR" id="PIRSR000398-1"/>
    </source>
</evidence>
<evidence type="ECO:0000256" key="6">
    <source>
        <dbReference type="ARBA" id="ARBA00047942"/>
    </source>
</evidence>
<evidence type="ECO:0000256" key="5">
    <source>
        <dbReference type="ARBA" id="ARBA00022691"/>
    </source>
</evidence>
<keyword evidence="12" id="KW-1185">Reference proteome</keyword>
<feature type="binding site" evidence="7">
    <location>
        <position position="54"/>
    </location>
    <ligand>
        <name>S-adenosyl-L-methionine</name>
        <dbReference type="ChEBI" id="CHEBI:59789"/>
    </ligand>
</feature>
<organism evidence="9 11">
    <name type="scientific">Clostridium coskatii</name>
    <dbReference type="NCBI Taxonomy" id="1705578"/>
    <lineage>
        <taxon>Bacteria</taxon>
        <taxon>Bacillati</taxon>
        <taxon>Bacillota</taxon>
        <taxon>Clostridia</taxon>
        <taxon>Eubacteriales</taxon>
        <taxon>Clostridiaceae</taxon>
        <taxon>Clostridium</taxon>
    </lineage>
</organism>
<dbReference type="NCBIfam" id="TIGR00571">
    <property type="entry name" value="dam"/>
    <property type="match status" value="1"/>
</dbReference>
<dbReference type="InterPro" id="IPR029063">
    <property type="entry name" value="SAM-dependent_MTases_sf"/>
</dbReference>
<comment type="caution">
    <text evidence="9">The sequence shown here is derived from an EMBL/GenBank/DDBJ whole genome shotgun (WGS) entry which is preliminary data.</text>
</comment>
<dbReference type="PIRSF" id="PIRSF000398">
    <property type="entry name" value="M_m6A_EcoRV"/>
    <property type="match status" value="1"/>
</dbReference>
<dbReference type="Proteomes" id="UP000093694">
    <property type="component" value="Unassembled WGS sequence"/>
</dbReference>